<dbReference type="Pfam" id="PF01841">
    <property type="entry name" value="Transglut_core"/>
    <property type="match status" value="1"/>
</dbReference>
<keyword evidence="1" id="KW-0812">Transmembrane</keyword>
<evidence type="ECO:0000256" key="1">
    <source>
        <dbReference type="SAM" id="Phobius"/>
    </source>
</evidence>
<keyword evidence="1" id="KW-1133">Transmembrane helix</keyword>
<feature type="domain" description="Transglutaminase-like" evidence="2">
    <location>
        <begin position="221"/>
        <end position="298"/>
    </location>
</feature>
<dbReference type="EMBL" id="JACJTU010000008">
    <property type="protein sequence ID" value="MBD2734413.1"/>
    <property type="molecule type" value="Genomic_DNA"/>
</dbReference>
<comment type="caution">
    <text evidence="3">The sequence shown here is derived from an EMBL/GenBank/DDBJ whole genome shotgun (WGS) entry which is preliminary data.</text>
</comment>
<dbReference type="PANTHER" id="PTHR46333">
    <property type="entry name" value="CYTOKINESIS PROTEIN 3"/>
    <property type="match status" value="1"/>
</dbReference>
<evidence type="ECO:0000313" key="4">
    <source>
        <dbReference type="Proteomes" id="UP000637383"/>
    </source>
</evidence>
<evidence type="ECO:0000259" key="2">
    <source>
        <dbReference type="SMART" id="SM00460"/>
    </source>
</evidence>
<protein>
    <recommendedName>
        <fullName evidence="2">Transglutaminase-like domain-containing protein</fullName>
    </recommendedName>
</protein>
<evidence type="ECO:0000313" key="3">
    <source>
        <dbReference type="EMBL" id="MBD2734413.1"/>
    </source>
</evidence>
<accession>A0ABR8K4M5</accession>
<organism evidence="3 4">
    <name type="scientific">Nostoc paludosum FACHB-159</name>
    <dbReference type="NCBI Taxonomy" id="2692908"/>
    <lineage>
        <taxon>Bacteria</taxon>
        <taxon>Bacillati</taxon>
        <taxon>Cyanobacteriota</taxon>
        <taxon>Cyanophyceae</taxon>
        <taxon>Nostocales</taxon>
        <taxon>Nostocaceae</taxon>
        <taxon>Nostoc</taxon>
    </lineage>
</organism>
<dbReference type="SMART" id="SM00460">
    <property type="entry name" value="TGc"/>
    <property type="match status" value="1"/>
</dbReference>
<gene>
    <name evidence="3" type="ORF">H6H03_10885</name>
</gene>
<sequence>MPESLENRFLEEVRKLKQKKRKRIVRIGVLLLLVAILSASVYLFFQGNLAISNTTLFFSIALVIFICSLIVFIFNKKRSLVRYQSDTHPLLFWQNNNFKRIKPKYLLGYTLLIIALIYQTNPYLFSNTINDLVNSIVYKPTPPILNSPWPWQYNARIDPIIANMPSNVETSIQSVAKYITQHQSDPYLRIKAIHDYVISRVTYDLDVLKIGIRPAQDAKTVFLTHKGVCEGYANLFMALGRAIGADVVYIRGKIRRDLAPVELIPKVVRLVNSDYDWTNHAWNAVKILDNWQLVDTTWDDRDSSEMGFSSYSAEYLTLPPQVMSISHFPDQLDWQLLPRRENYNTFENKPLLMPQFFIESLTLISPAEYKTNVEKVAVIKIASSPNYRKKIVAFSTKLQKSESSFWELPGSVNLLEDNQDTQRKLQDIKKCESQWNGSTETEISCKFAESGDYEVYVLSLGKKISLLGQLKFHALLR</sequence>
<dbReference type="Proteomes" id="UP000637383">
    <property type="component" value="Unassembled WGS sequence"/>
</dbReference>
<dbReference type="RefSeq" id="WP_190955116.1">
    <property type="nucleotide sequence ID" value="NZ_JACJTU010000008.1"/>
</dbReference>
<feature type="transmembrane region" description="Helical" evidence="1">
    <location>
        <begin position="51"/>
        <end position="74"/>
    </location>
</feature>
<dbReference type="InterPro" id="IPR038765">
    <property type="entry name" value="Papain-like_cys_pep_sf"/>
</dbReference>
<dbReference type="InterPro" id="IPR002931">
    <property type="entry name" value="Transglutaminase-like"/>
</dbReference>
<feature type="transmembrane region" description="Helical" evidence="1">
    <location>
        <begin position="24"/>
        <end position="45"/>
    </location>
</feature>
<keyword evidence="4" id="KW-1185">Reference proteome</keyword>
<dbReference type="InterPro" id="IPR052557">
    <property type="entry name" value="CAP/Cytokinesis_protein"/>
</dbReference>
<dbReference type="PANTHER" id="PTHR46333:SF2">
    <property type="entry name" value="CYTOKINESIS PROTEIN 3"/>
    <property type="match status" value="1"/>
</dbReference>
<name>A0ABR8K4M5_9NOSO</name>
<dbReference type="SUPFAM" id="SSF54001">
    <property type="entry name" value="Cysteine proteinases"/>
    <property type="match status" value="1"/>
</dbReference>
<dbReference type="Gene3D" id="3.10.620.30">
    <property type="match status" value="1"/>
</dbReference>
<keyword evidence="1" id="KW-0472">Membrane</keyword>
<reference evidence="3 4" key="1">
    <citation type="journal article" date="2020" name="ISME J.">
        <title>Comparative genomics reveals insights into cyanobacterial evolution and habitat adaptation.</title>
        <authorList>
            <person name="Chen M.Y."/>
            <person name="Teng W.K."/>
            <person name="Zhao L."/>
            <person name="Hu C.X."/>
            <person name="Zhou Y.K."/>
            <person name="Han B.P."/>
            <person name="Song L.R."/>
            <person name="Shu W.S."/>
        </authorList>
    </citation>
    <scope>NUCLEOTIDE SEQUENCE [LARGE SCALE GENOMIC DNA]</scope>
    <source>
        <strain evidence="3 4">FACHB-159</strain>
    </source>
</reference>
<feature type="transmembrane region" description="Helical" evidence="1">
    <location>
        <begin position="106"/>
        <end position="125"/>
    </location>
</feature>
<proteinExistence type="predicted"/>